<accession>A0A3B6D793</accession>
<reference evidence="3" key="2">
    <citation type="submission" date="2018-10" db="UniProtKB">
        <authorList>
            <consortium name="EnsemblPlants"/>
        </authorList>
    </citation>
    <scope>IDENTIFICATION</scope>
</reference>
<dbReference type="Gramene" id="TraesCS2D02G121300.1">
    <property type="protein sequence ID" value="TraesCS2D02G121300.1"/>
    <property type="gene ID" value="TraesCS2D02G121300"/>
</dbReference>
<keyword evidence="2" id="KW-0812">Transmembrane</keyword>
<reference evidence="3" key="1">
    <citation type="submission" date="2018-08" db="EMBL/GenBank/DDBJ databases">
        <authorList>
            <person name="Rossello M."/>
        </authorList>
    </citation>
    <scope>NUCLEOTIDE SEQUENCE [LARGE SCALE GENOMIC DNA]</scope>
    <source>
        <strain evidence="3">cv. Chinese Spring</strain>
    </source>
</reference>
<feature type="compositionally biased region" description="Basic and acidic residues" evidence="1">
    <location>
        <begin position="27"/>
        <end position="40"/>
    </location>
</feature>
<evidence type="ECO:0000313" key="4">
    <source>
        <dbReference type="Proteomes" id="UP000019116"/>
    </source>
</evidence>
<keyword evidence="2" id="KW-0472">Membrane</keyword>
<organism evidence="3">
    <name type="scientific">Triticum aestivum</name>
    <name type="common">Wheat</name>
    <dbReference type="NCBI Taxonomy" id="4565"/>
    <lineage>
        <taxon>Eukaryota</taxon>
        <taxon>Viridiplantae</taxon>
        <taxon>Streptophyta</taxon>
        <taxon>Embryophyta</taxon>
        <taxon>Tracheophyta</taxon>
        <taxon>Spermatophyta</taxon>
        <taxon>Magnoliopsida</taxon>
        <taxon>Liliopsida</taxon>
        <taxon>Poales</taxon>
        <taxon>Poaceae</taxon>
        <taxon>BOP clade</taxon>
        <taxon>Pooideae</taxon>
        <taxon>Triticodae</taxon>
        <taxon>Triticeae</taxon>
        <taxon>Triticinae</taxon>
        <taxon>Triticum</taxon>
    </lineage>
</organism>
<protein>
    <recommendedName>
        <fullName evidence="5">Methyltransferase type 12 domain-containing protein</fullName>
    </recommendedName>
</protein>
<evidence type="ECO:0000256" key="1">
    <source>
        <dbReference type="SAM" id="MobiDB-lite"/>
    </source>
</evidence>
<sequence length="405" mass="44567">MGPCASSDAVEPGQVAGRPPSHRTRHGRDEIPSRPTDRPTHALHRQQHAPPSPPHHPRSTPRRSMALPSASGGGSTARLLTVPALLLLLSCAALLVFLLLPSPSASSGAHLCACSDPVTTHTTTSVTTTTTTTAAPAPIATSPDDVAWLKAQLASNSLALLASADAWHELRKGINPRTRERQLFDLNRHHGISHYPEEEATNHTALPCPGELLVEEHHSNYGEPWAGGRDVFEFLANASALAPRDQVLEIGCGTLRVGLHFIRFLDAGRFHCLEQDELSLMAALRYELPSQGLLYKRPMIVRGGDMDFSKFGDTVLYDLIYSSAAFLHIPRDLVWAGLERLAGKLRPQTGRIFVSHNIKFCTRLGGDECTRRLTELGLEYVGKHTHDSLLFNHYEIWFEFRRPKV</sequence>
<dbReference type="Proteomes" id="UP000019116">
    <property type="component" value="Chromosome 2D"/>
</dbReference>
<evidence type="ECO:0000313" key="3">
    <source>
        <dbReference type="EnsemblPlants" id="TraesCS2D02G121300.1"/>
    </source>
</evidence>
<dbReference type="Gene3D" id="3.40.50.150">
    <property type="entry name" value="Vaccinia Virus protein VP39"/>
    <property type="match status" value="1"/>
</dbReference>
<dbReference type="AlphaFoldDB" id="A0A3B6D793"/>
<gene>
    <name evidence="3" type="primary">LOC123051655</name>
</gene>
<name>A0A3B6D793_WHEAT</name>
<dbReference type="Gramene" id="TraesCS2D03G0254600.1">
    <property type="protein sequence ID" value="TraesCS2D03G0254600.1.CDS"/>
    <property type="gene ID" value="TraesCS2D03G0254600"/>
</dbReference>
<dbReference type="OMA" id="SASFCCI"/>
<dbReference type="STRING" id="4565.A0A3B6D793"/>
<evidence type="ECO:0000256" key="2">
    <source>
        <dbReference type="SAM" id="Phobius"/>
    </source>
</evidence>
<proteinExistence type="predicted"/>
<keyword evidence="4" id="KW-1185">Reference proteome</keyword>
<dbReference type="InterPro" id="IPR029063">
    <property type="entry name" value="SAM-dependent_MTases_sf"/>
</dbReference>
<dbReference type="Gramene" id="TraesWEE_scaffold_023106_01G000100.1">
    <property type="protein sequence ID" value="TraesWEE_scaffold_023106_01G000100.1"/>
    <property type="gene ID" value="TraesWEE_scaffold_023106_01G000100"/>
</dbReference>
<dbReference type="PANTHER" id="PTHR37886">
    <property type="entry name" value="S-ADENOSYL-L-METHIONINE-DEPENDENT METHYLTRANSFERASES SUPERFAMILY PROTEIN"/>
    <property type="match status" value="1"/>
</dbReference>
<keyword evidence="2" id="KW-1133">Transmembrane helix</keyword>
<feature type="transmembrane region" description="Helical" evidence="2">
    <location>
        <begin position="79"/>
        <end position="100"/>
    </location>
</feature>
<dbReference type="CDD" id="cd02440">
    <property type="entry name" value="AdoMet_MTases"/>
    <property type="match status" value="1"/>
</dbReference>
<dbReference type="EnsemblPlants" id="TraesCS2D02G121300.1">
    <property type="protein sequence ID" value="TraesCS2D02G121300.1"/>
    <property type="gene ID" value="TraesCS2D02G121300"/>
</dbReference>
<dbReference type="SUPFAM" id="SSF53335">
    <property type="entry name" value="S-adenosyl-L-methionine-dependent methyltransferases"/>
    <property type="match status" value="1"/>
</dbReference>
<feature type="region of interest" description="Disordered" evidence="1">
    <location>
        <begin position="1"/>
        <end position="74"/>
    </location>
</feature>
<evidence type="ECO:0008006" key="5">
    <source>
        <dbReference type="Google" id="ProtNLM"/>
    </source>
</evidence>
<dbReference type="PANTHER" id="PTHR37886:SF1">
    <property type="entry name" value="S-ADENOSYL-L-METHIONINE-DEPENDENT METHYLTRANSFERASES SUPERFAMILY PROTEIN"/>
    <property type="match status" value="1"/>
</dbReference>